<comment type="caution">
    <text evidence="1">The sequence shown here is derived from an EMBL/GenBank/DDBJ whole genome shotgun (WGS) entry which is preliminary data.</text>
</comment>
<dbReference type="AlphaFoldDB" id="A0A3A3GJE0"/>
<proteinExistence type="predicted"/>
<name>A0A3A3GJE0_PANTH</name>
<protein>
    <submittedName>
        <fullName evidence="1">Uncharacterized protein</fullName>
    </submittedName>
</protein>
<accession>A0A3A3GJE0</accession>
<reference evidence="1 2" key="1">
    <citation type="submission" date="2018-09" db="EMBL/GenBank/DDBJ databases">
        <title>Paenibacillus SK2017-BO5.</title>
        <authorList>
            <person name="Piskunova J.V."/>
            <person name="Dubiley S.A."/>
            <person name="Severinov K.V."/>
        </authorList>
    </citation>
    <scope>NUCLEOTIDE SEQUENCE [LARGE SCALE GENOMIC DNA]</scope>
    <source>
        <strain evidence="1 2">BO5</strain>
    </source>
</reference>
<dbReference type="Proteomes" id="UP000266177">
    <property type="component" value="Unassembled WGS sequence"/>
</dbReference>
<evidence type="ECO:0000313" key="2">
    <source>
        <dbReference type="Proteomes" id="UP000266177"/>
    </source>
</evidence>
<sequence length="77" mass="8886">MLKESLLIGSFFCYGKERQRLQTRGKEGHTGRAVKLFITDACIVDAVPKLPSTAAGIGKRHHREEPYYRNYQVYKKE</sequence>
<organism evidence="1 2">
    <name type="scientific">Paenibacillus thiaminolyticus</name>
    <name type="common">Bacillus thiaminolyticus</name>
    <dbReference type="NCBI Taxonomy" id="49283"/>
    <lineage>
        <taxon>Bacteria</taxon>
        <taxon>Bacillati</taxon>
        <taxon>Bacillota</taxon>
        <taxon>Bacilli</taxon>
        <taxon>Bacillales</taxon>
        <taxon>Paenibacillaceae</taxon>
        <taxon>Paenibacillus</taxon>
    </lineage>
</organism>
<dbReference type="EMBL" id="QYZD01000010">
    <property type="protein sequence ID" value="RJG23630.1"/>
    <property type="molecule type" value="Genomic_DNA"/>
</dbReference>
<evidence type="ECO:0000313" key="1">
    <source>
        <dbReference type="EMBL" id="RJG23630.1"/>
    </source>
</evidence>
<gene>
    <name evidence="1" type="ORF">DQX05_13425</name>
</gene>